<dbReference type="Proteomes" id="UP000050421">
    <property type="component" value="Unassembled WGS sequence"/>
</dbReference>
<evidence type="ECO:0000313" key="6">
    <source>
        <dbReference type="EMBL" id="KPQ17060.1"/>
    </source>
</evidence>
<dbReference type="STRING" id="1305737.GCA_000526355_02171"/>
<dbReference type="AlphaFoldDB" id="A0A0P8C3B4"/>
<keyword evidence="4" id="KW-0472">Membrane</keyword>
<keyword evidence="4" id="KW-0812">Transmembrane</keyword>
<name>A0A0P8C3B4_9BACT</name>
<keyword evidence="4" id="KW-1133">Transmembrane helix</keyword>
<dbReference type="eggNOG" id="COG1215">
    <property type="taxonomic scope" value="Bacteria"/>
</dbReference>
<accession>A0A0P8C3B4</accession>
<reference evidence="6 7" key="1">
    <citation type="submission" date="2015-09" db="EMBL/GenBank/DDBJ databases">
        <title>Identification and resolution of microdiversity through metagenomic sequencing of parallel consortia.</title>
        <authorList>
            <person name="Nelson W.C."/>
            <person name="Romine M.F."/>
            <person name="Lindemann S.R."/>
        </authorList>
    </citation>
    <scope>NUCLEOTIDE SEQUENCE [LARGE SCALE GENOMIC DNA]</scope>
    <source>
        <strain evidence="6">HL-49</strain>
    </source>
</reference>
<sequence>MLSFYLIGAFVYCILLVFLRSKWLSAASKEQSFERSKLSVTLLIPIRNESQNLDSLLSHLEKIDGEFEEVIFIDDQSEDDSFEKLQELIAKRKPFKLIRSAGSGKKAALQSGVHAAKTDLILTSDADCRWKSSWPQQMKAPFSNSSVQLVAGPVLTEKSDGFLAGFQLLDWASILLLTGFSFAQKKPLMCSGANLAFRKSAFLRVFGYAGNEHWLSGDDEFLLKKIHQFFGKESTYYQFKVEALVRTQSEPTWKALFNQRIRWAGKWRAHPSFSHFGASLAVIVMQLFWIASFFLLLEGVWDWIVFFLTWLLKGLGEYYSLEKILECYGEKSKKIHLFGTSLFHPLYSLRIGFGAIFGNYSWKGRSIRGNVNFEVNGTDRRGI</sequence>
<proteinExistence type="inferred from homology"/>
<dbReference type="OrthoDB" id="9805625at2"/>
<protein>
    <submittedName>
        <fullName evidence="6">Glycosyltransferase</fullName>
    </submittedName>
</protein>
<dbReference type="SUPFAM" id="SSF53448">
    <property type="entry name" value="Nucleotide-diphospho-sugar transferases"/>
    <property type="match status" value="1"/>
</dbReference>
<evidence type="ECO:0000256" key="1">
    <source>
        <dbReference type="ARBA" id="ARBA00006739"/>
    </source>
</evidence>
<comment type="caution">
    <text evidence="6">The sequence shown here is derived from an EMBL/GenBank/DDBJ whole genome shotgun (WGS) entry which is preliminary data.</text>
</comment>
<dbReference type="Gene3D" id="3.90.550.10">
    <property type="entry name" value="Spore Coat Polysaccharide Biosynthesis Protein SpsA, Chain A"/>
    <property type="match status" value="1"/>
</dbReference>
<comment type="similarity">
    <text evidence="1">Belongs to the glycosyltransferase 2 family.</text>
</comment>
<dbReference type="GO" id="GO:0016757">
    <property type="term" value="F:glycosyltransferase activity"/>
    <property type="evidence" value="ECO:0007669"/>
    <property type="project" value="UniProtKB-KW"/>
</dbReference>
<feature type="transmembrane region" description="Helical" evidence="4">
    <location>
        <begin position="303"/>
        <end position="321"/>
    </location>
</feature>
<dbReference type="InterPro" id="IPR029044">
    <property type="entry name" value="Nucleotide-diphossugar_trans"/>
</dbReference>
<evidence type="ECO:0000259" key="5">
    <source>
        <dbReference type="Pfam" id="PF00535"/>
    </source>
</evidence>
<dbReference type="Pfam" id="PF00535">
    <property type="entry name" value="Glycos_transf_2"/>
    <property type="match status" value="1"/>
</dbReference>
<evidence type="ECO:0000256" key="2">
    <source>
        <dbReference type="ARBA" id="ARBA00022676"/>
    </source>
</evidence>
<dbReference type="InterPro" id="IPR001173">
    <property type="entry name" value="Glyco_trans_2-like"/>
</dbReference>
<keyword evidence="2" id="KW-0328">Glycosyltransferase</keyword>
<dbReference type="EMBL" id="LJXT01000034">
    <property type="protein sequence ID" value="KPQ17060.1"/>
    <property type="molecule type" value="Genomic_DNA"/>
</dbReference>
<dbReference type="PATRIC" id="fig|1305737.6.peg.2072"/>
<dbReference type="PANTHER" id="PTHR43630:SF1">
    <property type="entry name" value="POLY-BETA-1,6-N-ACETYL-D-GLUCOSAMINE SYNTHASE"/>
    <property type="match status" value="1"/>
</dbReference>
<organism evidence="6 7">
    <name type="scientific">Algoriphagus marincola HL-49</name>
    <dbReference type="NCBI Taxonomy" id="1305737"/>
    <lineage>
        <taxon>Bacteria</taxon>
        <taxon>Pseudomonadati</taxon>
        <taxon>Bacteroidota</taxon>
        <taxon>Cytophagia</taxon>
        <taxon>Cytophagales</taxon>
        <taxon>Cyclobacteriaceae</taxon>
        <taxon>Algoriphagus</taxon>
    </lineage>
</organism>
<dbReference type="PANTHER" id="PTHR43630">
    <property type="entry name" value="POLY-BETA-1,6-N-ACETYL-D-GLUCOSAMINE SYNTHASE"/>
    <property type="match status" value="1"/>
</dbReference>
<evidence type="ECO:0000313" key="7">
    <source>
        <dbReference type="Proteomes" id="UP000050421"/>
    </source>
</evidence>
<keyword evidence="3 6" id="KW-0808">Transferase</keyword>
<feature type="domain" description="Glycosyltransferase 2-like" evidence="5">
    <location>
        <begin position="42"/>
        <end position="204"/>
    </location>
</feature>
<evidence type="ECO:0000256" key="3">
    <source>
        <dbReference type="ARBA" id="ARBA00022679"/>
    </source>
</evidence>
<gene>
    <name evidence="6" type="ORF">HLUCCX10_07145</name>
</gene>
<evidence type="ECO:0000256" key="4">
    <source>
        <dbReference type="SAM" id="Phobius"/>
    </source>
</evidence>
<feature type="transmembrane region" description="Helical" evidence="4">
    <location>
        <begin position="276"/>
        <end position="297"/>
    </location>
</feature>